<reference evidence="10 11" key="1">
    <citation type="submission" date="2018-04" db="EMBL/GenBank/DDBJ databases">
        <title>Novel actinobacteria from marine sediment.</title>
        <authorList>
            <person name="Ng Z.Y."/>
            <person name="Tan G.Y.A."/>
        </authorList>
    </citation>
    <scope>NUCLEOTIDE SEQUENCE [LARGE SCALE GENOMIC DNA]</scope>
    <source>
        <strain evidence="10 11">TPS81</strain>
    </source>
</reference>
<keyword evidence="7" id="KW-0472">Membrane</keyword>
<comment type="similarity">
    <text evidence="2">Belongs to the ABC transporter superfamily.</text>
</comment>
<dbReference type="PANTHER" id="PTHR43297:SF2">
    <property type="entry name" value="DIPEPTIDE TRANSPORT ATP-BINDING PROTEIN DPPD"/>
    <property type="match status" value="1"/>
</dbReference>
<sequence length="343" mass="36799">MTSTDRAAGPPRSGAPGGAAEPVLRVEDLRVGFRTSRGAITPVDGVSLELRRGETLGLVGESGCGKSVTSLSIMRLLPRDTARVTGGCISFGGQDLAELSERRMRAIRGNRIAMIFQEPMTSLNPAFTIGDQLAEPLRRHLGMSRAQARARAVDALGQVGISRPARLVGQYPHELSGGMRQRVMIAMAMACEPEVLIADEPTTALDVTIQAQILELIRDLQEATGTAVLLITHDLGVVAETCDRVAVMYSGQIVEQADVGRLFAEPRHPYTRGLLRSLPAMNAGADRLALIPGSVPPPDDLPPGCRFAPRCDRRFAGCDHTRVPLVPTGEDHDTRCLLYPEAS</sequence>
<dbReference type="Proteomes" id="UP000253318">
    <property type="component" value="Unassembled WGS sequence"/>
</dbReference>
<evidence type="ECO:0000256" key="6">
    <source>
        <dbReference type="ARBA" id="ARBA00022840"/>
    </source>
</evidence>
<evidence type="ECO:0000256" key="4">
    <source>
        <dbReference type="ARBA" id="ARBA00022475"/>
    </source>
</evidence>
<evidence type="ECO:0000259" key="9">
    <source>
        <dbReference type="PROSITE" id="PS50893"/>
    </source>
</evidence>
<dbReference type="PANTHER" id="PTHR43297">
    <property type="entry name" value="OLIGOPEPTIDE TRANSPORT ATP-BINDING PROTEIN APPD"/>
    <property type="match status" value="1"/>
</dbReference>
<dbReference type="Gene3D" id="3.40.50.300">
    <property type="entry name" value="P-loop containing nucleotide triphosphate hydrolases"/>
    <property type="match status" value="1"/>
</dbReference>
<dbReference type="InterPro" id="IPR013563">
    <property type="entry name" value="Oligopep_ABC_C"/>
</dbReference>
<dbReference type="GO" id="GO:0016887">
    <property type="term" value="F:ATP hydrolysis activity"/>
    <property type="evidence" value="ECO:0007669"/>
    <property type="project" value="InterPro"/>
</dbReference>
<evidence type="ECO:0000256" key="5">
    <source>
        <dbReference type="ARBA" id="ARBA00022741"/>
    </source>
</evidence>
<dbReference type="OrthoDB" id="9809030at2"/>
<evidence type="ECO:0000313" key="10">
    <source>
        <dbReference type="EMBL" id="RCV61173.1"/>
    </source>
</evidence>
<dbReference type="SMART" id="SM00382">
    <property type="entry name" value="AAA"/>
    <property type="match status" value="1"/>
</dbReference>
<dbReference type="SUPFAM" id="SSF52540">
    <property type="entry name" value="P-loop containing nucleoside triphosphate hydrolases"/>
    <property type="match status" value="1"/>
</dbReference>
<dbReference type="GO" id="GO:0005886">
    <property type="term" value="C:plasma membrane"/>
    <property type="evidence" value="ECO:0007669"/>
    <property type="project" value="UniProtKB-SubCell"/>
</dbReference>
<feature type="region of interest" description="Disordered" evidence="8">
    <location>
        <begin position="1"/>
        <end position="21"/>
    </location>
</feature>
<dbReference type="Pfam" id="PF08352">
    <property type="entry name" value="oligo_HPY"/>
    <property type="match status" value="1"/>
</dbReference>
<dbReference type="InterPro" id="IPR050388">
    <property type="entry name" value="ABC_Ni/Peptide_Import"/>
</dbReference>
<organism evidence="10 11">
    <name type="scientific">Marinitenerispora sediminis</name>
    <dbReference type="NCBI Taxonomy" id="1931232"/>
    <lineage>
        <taxon>Bacteria</taxon>
        <taxon>Bacillati</taxon>
        <taxon>Actinomycetota</taxon>
        <taxon>Actinomycetes</taxon>
        <taxon>Streptosporangiales</taxon>
        <taxon>Nocardiopsidaceae</taxon>
        <taxon>Marinitenerispora</taxon>
    </lineage>
</organism>
<accession>A0A368T9U2</accession>
<protein>
    <submittedName>
        <fullName evidence="10">Peptide ABC transporter ATP-binding protein</fullName>
    </submittedName>
</protein>
<keyword evidence="3" id="KW-0813">Transport</keyword>
<dbReference type="InterPro" id="IPR017871">
    <property type="entry name" value="ABC_transporter-like_CS"/>
</dbReference>
<evidence type="ECO:0000256" key="1">
    <source>
        <dbReference type="ARBA" id="ARBA00004202"/>
    </source>
</evidence>
<feature type="domain" description="ABC transporter" evidence="9">
    <location>
        <begin position="24"/>
        <end position="275"/>
    </location>
</feature>
<keyword evidence="4" id="KW-1003">Cell membrane</keyword>
<proteinExistence type="inferred from homology"/>
<evidence type="ECO:0000256" key="8">
    <source>
        <dbReference type="SAM" id="MobiDB-lite"/>
    </source>
</evidence>
<evidence type="ECO:0000256" key="3">
    <source>
        <dbReference type="ARBA" id="ARBA00022448"/>
    </source>
</evidence>
<dbReference type="FunFam" id="3.40.50.300:FF:000016">
    <property type="entry name" value="Oligopeptide ABC transporter ATP-binding component"/>
    <property type="match status" value="1"/>
</dbReference>
<keyword evidence="11" id="KW-1185">Reference proteome</keyword>
<gene>
    <name evidence="10" type="ORF">DEF24_04910</name>
</gene>
<evidence type="ECO:0000256" key="2">
    <source>
        <dbReference type="ARBA" id="ARBA00005417"/>
    </source>
</evidence>
<dbReference type="EMBL" id="QEIN01000024">
    <property type="protein sequence ID" value="RCV61173.1"/>
    <property type="molecule type" value="Genomic_DNA"/>
</dbReference>
<dbReference type="InterPro" id="IPR027417">
    <property type="entry name" value="P-loop_NTPase"/>
</dbReference>
<dbReference type="InterPro" id="IPR003439">
    <property type="entry name" value="ABC_transporter-like_ATP-bd"/>
</dbReference>
<keyword evidence="6 10" id="KW-0067">ATP-binding</keyword>
<name>A0A368T9U2_9ACTN</name>
<dbReference type="NCBIfam" id="TIGR01727">
    <property type="entry name" value="oligo_HPY"/>
    <property type="match status" value="1"/>
</dbReference>
<dbReference type="RefSeq" id="WP_114397136.1">
    <property type="nucleotide sequence ID" value="NZ_QEIM01000028.1"/>
</dbReference>
<dbReference type="AlphaFoldDB" id="A0A368T9U2"/>
<comment type="subcellular location">
    <subcellularLocation>
        <location evidence="1">Cell membrane</location>
        <topology evidence="1">Peripheral membrane protein</topology>
    </subcellularLocation>
</comment>
<evidence type="ECO:0000256" key="7">
    <source>
        <dbReference type="ARBA" id="ARBA00023136"/>
    </source>
</evidence>
<dbReference type="PROSITE" id="PS00211">
    <property type="entry name" value="ABC_TRANSPORTER_1"/>
    <property type="match status" value="1"/>
</dbReference>
<comment type="caution">
    <text evidence="10">The sequence shown here is derived from an EMBL/GenBank/DDBJ whole genome shotgun (WGS) entry which is preliminary data.</text>
</comment>
<evidence type="ECO:0000313" key="11">
    <source>
        <dbReference type="Proteomes" id="UP000253318"/>
    </source>
</evidence>
<keyword evidence="5" id="KW-0547">Nucleotide-binding</keyword>
<dbReference type="CDD" id="cd03257">
    <property type="entry name" value="ABC_NikE_OppD_transporters"/>
    <property type="match status" value="1"/>
</dbReference>
<dbReference type="GO" id="GO:0005524">
    <property type="term" value="F:ATP binding"/>
    <property type="evidence" value="ECO:0007669"/>
    <property type="project" value="UniProtKB-KW"/>
</dbReference>
<feature type="compositionally biased region" description="Low complexity" evidence="8">
    <location>
        <begin position="7"/>
        <end position="21"/>
    </location>
</feature>
<dbReference type="PROSITE" id="PS50893">
    <property type="entry name" value="ABC_TRANSPORTER_2"/>
    <property type="match status" value="1"/>
</dbReference>
<dbReference type="Pfam" id="PF00005">
    <property type="entry name" value="ABC_tran"/>
    <property type="match status" value="1"/>
</dbReference>
<dbReference type="GO" id="GO:0015833">
    <property type="term" value="P:peptide transport"/>
    <property type="evidence" value="ECO:0007669"/>
    <property type="project" value="InterPro"/>
</dbReference>
<dbReference type="InterPro" id="IPR003593">
    <property type="entry name" value="AAA+_ATPase"/>
</dbReference>